<evidence type="ECO:0000256" key="1">
    <source>
        <dbReference type="ARBA" id="ARBA00004429"/>
    </source>
</evidence>
<dbReference type="OrthoDB" id="9782569at2"/>
<dbReference type="GO" id="GO:0005351">
    <property type="term" value="F:carbohydrate:proton symporter activity"/>
    <property type="evidence" value="ECO:0007669"/>
    <property type="project" value="InterPro"/>
</dbReference>
<sequence>MSKVKIVAATGCPTGIAHTFMAAEALISAAEKLGAEIKVETHGQVGIENQLTKEEIQQADGVIIAADKDVLADRFSGKPTIDVSVSKAIKDPETLIQAIINGEAKIYRSSNQVNRNDEDNEEYEKKSIGRIIYQHLMNGISHMLPFVVGGGVLIALSFLFGINSADQNDPSYSAFAAFLNNSGSIAFSLMLPMLAGYIASSISQRSGLVAGFIGGMIADQGGAGFLGALIAGFLAGYLMLYLSRFLKGLPESLNGLKAIFILPLVGIFAVAGIMTVLVVPMSSINTWMQEFVTGFQGASPILLGIIVGCMGASDLGGPINKAAYVTALALLADGNYYFMAGVFSASMTPPLITAFAVIFFKRYFNQSDRSAGIVNFVLGSTQITEGAIPFAAKNPVVMIPIFMIGSSISTALTYLMAVQIPAPHGGFLILPVATNGLLWIACVLIGSIIGSILYGFYQKRTFNKRAKINISDQTERTEVKHVG</sequence>
<feature type="transmembrane region" description="Helical" evidence="11">
    <location>
        <begin position="336"/>
        <end position="360"/>
    </location>
</feature>
<evidence type="ECO:0000259" key="12">
    <source>
        <dbReference type="PROSITE" id="PS51099"/>
    </source>
</evidence>
<evidence type="ECO:0000256" key="7">
    <source>
        <dbReference type="ARBA" id="ARBA00022683"/>
    </source>
</evidence>
<evidence type="ECO:0000256" key="9">
    <source>
        <dbReference type="ARBA" id="ARBA00022989"/>
    </source>
</evidence>
<dbReference type="GO" id="GO:0005886">
    <property type="term" value="C:plasma membrane"/>
    <property type="evidence" value="ECO:0007669"/>
    <property type="project" value="UniProtKB-SubCell"/>
</dbReference>
<dbReference type="Proteomes" id="UP000321558">
    <property type="component" value="Unassembled WGS sequence"/>
</dbReference>
<feature type="transmembrane region" description="Helical" evidence="11">
    <location>
        <begin position="258"/>
        <end position="279"/>
    </location>
</feature>
<evidence type="ECO:0000256" key="5">
    <source>
        <dbReference type="ARBA" id="ARBA00022597"/>
    </source>
</evidence>
<dbReference type="SUPFAM" id="SSF52794">
    <property type="entry name" value="PTS system IIB component-like"/>
    <property type="match status" value="1"/>
</dbReference>
<gene>
    <name evidence="14" type="ORF">OSO01_25560</name>
</gene>
<keyword evidence="4" id="KW-0597">Phosphoprotein</keyword>
<feature type="transmembrane region" description="Helical" evidence="11">
    <location>
        <begin position="223"/>
        <end position="246"/>
    </location>
</feature>
<keyword evidence="7" id="KW-0598">Phosphotransferase system</keyword>
<dbReference type="Pfam" id="PF02302">
    <property type="entry name" value="PTS_IIB"/>
    <property type="match status" value="1"/>
</dbReference>
<evidence type="ECO:0000313" key="14">
    <source>
        <dbReference type="EMBL" id="GEN87817.1"/>
    </source>
</evidence>
<dbReference type="InterPro" id="IPR013014">
    <property type="entry name" value="PTS_EIIC_2"/>
</dbReference>
<feature type="transmembrane region" description="Helical" evidence="11">
    <location>
        <begin position="437"/>
        <end position="457"/>
    </location>
</feature>
<organism evidence="14 15">
    <name type="scientific">Oceanobacillus sojae</name>
    <dbReference type="NCBI Taxonomy" id="582851"/>
    <lineage>
        <taxon>Bacteria</taxon>
        <taxon>Bacillati</taxon>
        <taxon>Bacillota</taxon>
        <taxon>Bacilli</taxon>
        <taxon>Bacillales</taxon>
        <taxon>Bacillaceae</taxon>
        <taxon>Oceanobacillus</taxon>
    </lineage>
</organism>
<feature type="transmembrane region" description="Helical" evidence="11">
    <location>
        <begin position="143"/>
        <end position="162"/>
    </location>
</feature>
<dbReference type="PANTHER" id="PTHR30505:SF28">
    <property type="entry name" value="PTS SYSTEM 2-O-ALPHA-MANNOSYL-D-GLYCERATE-SPECIFIC EIIABC COMPONENT"/>
    <property type="match status" value="1"/>
</dbReference>
<dbReference type="InterPro" id="IPR036095">
    <property type="entry name" value="PTS_EIIB-like_sf"/>
</dbReference>
<dbReference type="InterPro" id="IPR050864">
    <property type="entry name" value="Bacterial_PTS_Sugar_Transport"/>
</dbReference>
<dbReference type="NCBIfam" id="TIGR01427">
    <property type="entry name" value="PTS_IIC_fructo"/>
    <property type="match status" value="1"/>
</dbReference>
<proteinExistence type="predicted"/>
<dbReference type="PROSITE" id="PS51104">
    <property type="entry name" value="PTS_EIIC_TYPE_2"/>
    <property type="match status" value="1"/>
</dbReference>
<keyword evidence="3" id="KW-1003">Cell membrane</keyword>
<evidence type="ECO:0000256" key="10">
    <source>
        <dbReference type="ARBA" id="ARBA00023136"/>
    </source>
</evidence>
<feature type="domain" description="PTS EIIC type-2" evidence="13">
    <location>
        <begin position="132"/>
        <end position="457"/>
    </location>
</feature>
<keyword evidence="2" id="KW-0813">Transport</keyword>
<comment type="caution">
    <text evidence="14">The sequence shown here is derived from an EMBL/GenBank/DDBJ whole genome shotgun (WGS) entry which is preliminary data.</text>
</comment>
<dbReference type="InterPro" id="IPR013011">
    <property type="entry name" value="PTS_EIIB_2"/>
</dbReference>
<keyword evidence="9 11" id="KW-1133">Transmembrane helix</keyword>
<feature type="transmembrane region" description="Helical" evidence="11">
    <location>
        <begin position="182"/>
        <end position="202"/>
    </location>
</feature>
<dbReference type="Pfam" id="PF02378">
    <property type="entry name" value="PTS_EIIC"/>
    <property type="match status" value="1"/>
</dbReference>
<accession>A0A511ZK39</accession>
<reference evidence="14 15" key="1">
    <citation type="submission" date="2019-07" db="EMBL/GenBank/DDBJ databases">
        <title>Whole genome shotgun sequence of Oceanobacillus sojae NBRC 105379.</title>
        <authorList>
            <person name="Hosoyama A."/>
            <person name="Uohara A."/>
            <person name="Ohji S."/>
            <person name="Ichikawa N."/>
        </authorList>
    </citation>
    <scope>NUCLEOTIDE SEQUENCE [LARGE SCALE GENOMIC DNA]</scope>
    <source>
        <strain evidence="14 15">NBRC 105379</strain>
    </source>
</reference>
<dbReference type="InterPro" id="IPR003501">
    <property type="entry name" value="PTS_EIIB_2/3"/>
</dbReference>
<dbReference type="GO" id="GO:0090563">
    <property type="term" value="F:protein-phosphocysteine-sugar phosphotransferase activity"/>
    <property type="evidence" value="ECO:0007669"/>
    <property type="project" value="TreeGrafter"/>
</dbReference>
<dbReference type="EMBL" id="BJYM01000010">
    <property type="protein sequence ID" value="GEN87817.1"/>
    <property type="molecule type" value="Genomic_DNA"/>
</dbReference>
<evidence type="ECO:0000256" key="8">
    <source>
        <dbReference type="ARBA" id="ARBA00022692"/>
    </source>
</evidence>
<evidence type="ECO:0000256" key="2">
    <source>
        <dbReference type="ARBA" id="ARBA00022448"/>
    </source>
</evidence>
<keyword evidence="6" id="KW-0808">Transferase</keyword>
<evidence type="ECO:0000256" key="11">
    <source>
        <dbReference type="SAM" id="Phobius"/>
    </source>
</evidence>
<feature type="transmembrane region" description="Helical" evidence="11">
    <location>
        <begin position="396"/>
        <end position="417"/>
    </location>
</feature>
<dbReference type="InterPro" id="IPR003353">
    <property type="entry name" value="PTS_IIB_fruc"/>
</dbReference>
<keyword evidence="8 11" id="KW-0812">Transmembrane</keyword>
<dbReference type="PANTHER" id="PTHR30505">
    <property type="entry name" value="FRUCTOSE-LIKE PERMEASE"/>
    <property type="match status" value="1"/>
</dbReference>
<feature type="domain" description="PTS EIIB type-2" evidence="12">
    <location>
        <begin position="6"/>
        <end position="101"/>
    </location>
</feature>
<dbReference type="Gene3D" id="3.40.50.2300">
    <property type="match status" value="1"/>
</dbReference>
<dbReference type="GO" id="GO:0009401">
    <property type="term" value="P:phosphoenolpyruvate-dependent sugar phosphotransferase system"/>
    <property type="evidence" value="ECO:0007669"/>
    <property type="project" value="UniProtKB-KW"/>
</dbReference>
<evidence type="ECO:0000256" key="4">
    <source>
        <dbReference type="ARBA" id="ARBA00022553"/>
    </source>
</evidence>
<dbReference type="GO" id="GO:0022877">
    <property type="term" value="F:protein-N(PI)-phosphohistidine-fructose phosphotransferase system transporter activity"/>
    <property type="evidence" value="ECO:0007669"/>
    <property type="project" value="InterPro"/>
</dbReference>
<dbReference type="FunFam" id="3.40.50.2300:FF:000014">
    <property type="entry name" value="PTS system fructose-like transporter subunit IIB"/>
    <property type="match status" value="1"/>
</dbReference>
<dbReference type="CDD" id="cd05569">
    <property type="entry name" value="PTS_IIB_fructose"/>
    <property type="match status" value="1"/>
</dbReference>
<protein>
    <submittedName>
        <fullName evidence="14">PTS galactitol transporter subunit IIC</fullName>
    </submittedName>
</protein>
<keyword evidence="5" id="KW-0762">Sugar transport</keyword>
<evidence type="ECO:0000256" key="3">
    <source>
        <dbReference type="ARBA" id="ARBA00022475"/>
    </source>
</evidence>
<comment type="subcellular location">
    <subcellularLocation>
        <location evidence="1">Cell inner membrane</location>
        <topology evidence="1">Multi-pass membrane protein</topology>
    </subcellularLocation>
</comment>
<name>A0A511ZK39_9BACI</name>
<keyword evidence="10 11" id="KW-0472">Membrane</keyword>
<dbReference type="AlphaFoldDB" id="A0A511ZK39"/>
<keyword evidence="15" id="KW-1185">Reference proteome</keyword>
<feature type="transmembrane region" description="Helical" evidence="11">
    <location>
        <begin position="291"/>
        <end position="316"/>
    </location>
</feature>
<dbReference type="RefSeq" id="WP_147210773.1">
    <property type="nucleotide sequence ID" value="NZ_BJYM01000010.1"/>
</dbReference>
<evidence type="ECO:0000313" key="15">
    <source>
        <dbReference type="Proteomes" id="UP000321558"/>
    </source>
</evidence>
<evidence type="ECO:0000256" key="6">
    <source>
        <dbReference type="ARBA" id="ARBA00022679"/>
    </source>
</evidence>
<dbReference type="PROSITE" id="PS51099">
    <property type="entry name" value="PTS_EIIB_TYPE_2"/>
    <property type="match status" value="1"/>
</dbReference>
<dbReference type="NCBIfam" id="TIGR00829">
    <property type="entry name" value="FRU"/>
    <property type="match status" value="1"/>
</dbReference>
<dbReference type="InterPro" id="IPR006327">
    <property type="entry name" value="PTS_IIC_fruc"/>
</dbReference>
<evidence type="ECO:0000259" key="13">
    <source>
        <dbReference type="PROSITE" id="PS51104"/>
    </source>
</evidence>
<dbReference type="InterPro" id="IPR003352">
    <property type="entry name" value="PTS_EIIC"/>
</dbReference>